<dbReference type="OrthoDB" id="9814103at2"/>
<keyword evidence="3" id="KW-1185">Reference proteome</keyword>
<dbReference type="Pfam" id="PF12867">
    <property type="entry name" value="DinB_2"/>
    <property type="match status" value="1"/>
</dbReference>
<protein>
    <recommendedName>
        <fullName evidence="1">DinB-like domain-containing protein</fullName>
    </recommendedName>
</protein>
<dbReference type="InterPro" id="IPR024775">
    <property type="entry name" value="DinB-like"/>
</dbReference>
<evidence type="ECO:0000259" key="1">
    <source>
        <dbReference type="Pfam" id="PF12867"/>
    </source>
</evidence>
<dbReference type="SUPFAM" id="SSF109854">
    <property type="entry name" value="DinB/YfiT-like putative metalloenzymes"/>
    <property type="match status" value="1"/>
</dbReference>
<accession>A0A0C1LL49</accession>
<dbReference type="EMBL" id="JSVC01000002">
    <property type="protein sequence ID" value="KIC96063.1"/>
    <property type="molecule type" value="Genomic_DNA"/>
</dbReference>
<sequence length="157" mass="18422">MQTRIRNIIQNLDTTMYGQPWFGRSFMSIAREVDPEIGFEKPVGHAHSLLDLLYHTLTWSDFTLKRLENDPHHDLHSFEKIDWRVIDPAENNWGKGLALLDASTRSILGNLQKQNDDLLDQKVEFREYNFDFLLNGLIQHNIYHLGQIAFLHKLLKP</sequence>
<dbReference type="Gene3D" id="1.20.120.450">
    <property type="entry name" value="dinb family like domain"/>
    <property type="match status" value="1"/>
</dbReference>
<comment type="caution">
    <text evidence="2">The sequence shown here is derived from an EMBL/GenBank/DDBJ whole genome shotgun (WGS) entry which is preliminary data.</text>
</comment>
<reference evidence="2 3" key="1">
    <citation type="submission" date="2014-11" db="EMBL/GenBank/DDBJ databases">
        <title>Genome sequence of Flavihumibacter solisilvae 3-3.</title>
        <authorList>
            <person name="Zhou G."/>
            <person name="Li M."/>
            <person name="Wang G."/>
        </authorList>
    </citation>
    <scope>NUCLEOTIDE SEQUENCE [LARGE SCALE GENOMIC DNA]</scope>
    <source>
        <strain evidence="2 3">3-3</strain>
    </source>
</reference>
<dbReference type="InterPro" id="IPR034660">
    <property type="entry name" value="DinB/YfiT-like"/>
</dbReference>
<proteinExistence type="predicted"/>
<dbReference type="RefSeq" id="WP_039136844.1">
    <property type="nucleotide sequence ID" value="NZ_JSVC01000002.1"/>
</dbReference>
<dbReference type="Proteomes" id="UP000031408">
    <property type="component" value="Unassembled WGS sequence"/>
</dbReference>
<dbReference type="STRING" id="1349421.OI18_02485"/>
<name>A0A0C1LL49_9BACT</name>
<feature type="domain" description="DinB-like" evidence="1">
    <location>
        <begin position="26"/>
        <end position="148"/>
    </location>
</feature>
<dbReference type="AlphaFoldDB" id="A0A0C1LL49"/>
<organism evidence="2 3">
    <name type="scientific">Flavihumibacter solisilvae</name>
    <dbReference type="NCBI Taxonomy" id="1349421"/>
    <lineage>
        <taxon>Bacteria</taxon>
        <taxon>Pseudomonadati</taxon>
        <taxon>Bacteroidota</taxon>
        <taxon>Chitinophagia</taxon>
        <taxon>Chitinophagales</taxon>
        <taxon>Chitinophagaceae</taxon>
        <taxon>Flavihumibacter</taxon>
    </lineage>
</organism>
<evidence type="ECO:0000313" key="3">
    <source>
        <dbReference type="Proteomes" id="UP000031408"/>
    </source>
</evidence>
<evidence type="ECO:0000313" key="2">
    <source>
        <dbReference type="EMBL" id="KIC96063.1"/>
    </source>
</evidence>
<gene>
    <name evidence="2" type="ORF">OI18_02485</name>
</gene>